<dbReference type="Pfam" id="PF01476">
    <property type="entry name" value="LysM"/>
    <property type="match status" value="2"/>
</dbReference>
<keyword evidence="4" id="KW-1185">Reference proteome</keyword>
<dbReference type="PANTHER" id="PTHR33734">
    <property type="entry name" value="LYSM DOMAIN-CONTAINING GPI-ANCHORED PROTEIN 2"/>
    <property type="match status" value="1"/>
</dbReference>
<protein>
    <recommendedName>
        <fullName evidence="2">LysM domain-containing protein</fullName>
    </recommendedName>
</protein>
<dbReference type="InterPro" id="IPR000189">
    <property type="entry name" value="Transglyc_AS"/>
</dbReference>
<dbReference type="PROSITE" id="PS00922">
    <property type="entry name" value="TRANSGLYCOSYLASE"/>
    <property type="match status" value="1"/>
</dbReference>
<dbReference type="AlphaFoldDB" id="A0A193LCY7"/>
<evidence type="ECO:0000256" key="1">
    <source>
        <dbReference type="ARBA" id="ARBA00007734"/>
    </source>
</evidence>
<evidence type="ECO:0000259" key="2">
    <source>
        <dbReference type="PROSITE" id="PS51782"/>
    </source>
</evidence>
<dbReference type="InterPro" id="IPR036779">
    <property type="entry name" value="LysM_dom_sf"/>
</dbReference>
<dbReference type="SMART" id="SM00257">
    <property type="entry name" value="LysM"/>
    <property type="match status" value="2"/>
</dbReference>
<dbReference type="STRING" id="1548547.BA177_03085"/>
<dbReference type="SUPFAM" id="SSF54106">
    <property type="entry name" value="LysM domain"/>
    <property type="match status" value="1"/>
</dbReference>
<dbReference type="SUPFAM" id="SSF53955">
    <property type="entry name" value="Lysozyme-like"/>
    <property type="match status" value="1"/>
</dbReference>
<dbReference type="InterPro" id="IPR018392">
    <property type="entry name" value="LysM"/>
</dbReference>
<dbReference type="EMBL" id="CP016268">
    <property type="protein sequence ID" value="ANO50333.1"/>
    <property type="molecule type" value="Genomic_DNA"/>
</dbReference>
<dbReference type="PROSITE" id="PS51782">
    <property type="entry name" value="LYSM"/>
    <property type="match status" value="2"/>
</dbReference>
<evidence type="ECO:0000313" key="4">
    <source>
        <dbReference type="Proteomes" id="UP000092695"/>
    </source>
</evidence>
<reference evidence="3 4" key="1">
    <citation type="submission" date="2016-06" db="EMBL/GenBank/DDBJ databases">
        <title>Complete genome sequence of a deep-branching marine Gamma Proteobacterium Woeseia oceani type strain XK5.</title>
        <authorList>
            <person name="Mu D."/>
            <person name="Du Z."/>
        </authorList>
    </citation>
    <scope>NUCLEOTIDE SEQUENCE [LARGE SCALE GENOMIC DNA]</scope>
    <source>
        <strain evidence="3 4">XK5</strain>
    </source>
</reference>
<dbReference type="Pfam" id="PF01464">
    <property type="entry name" value="SLT"/>
    <property type="match status" value="1"/>
</dbReference>
<dbReference type="GO" id="GO:0000270">
    <property type="term" value="P:peptidoglycan metabolic process"/>
    <property type="evidence" value="ECO:0007669"/>
    <property type="project" value="InterPro"/>
</dbReference>
<organism evidence="3 4">
    <name type="scientific">Woeseia oceani</name>
    <dbReference type="NCBI Taxonomy" id="1548547"/>
    <lineage>
        <taxon>Bacteria</taxon>
        <taxon>Pseudomonadati</taxon>
        <taxon>Pseudomonadota</taxon>
        <taxon>Gammaproteobacteria</taxon>
        <taxon>Woeseiales</taxon>
        <taxon>Woeseiaceae</taxon>
        <taxon>Woeseia</taxon>
    </lineage>
</organism>
<dbReference type="InterPro" id="IPR008258">
    <property type="entry name" value="Transglycosylase_SLT_dom_1"/>
</dbReference>
<gene>
    <name evidence="3" type="ORF">BA177_03085</name>
</gene>
<dbReference type="Gene3D" id="3.10.350.10">
    <property type="entry name" value="LysM domain"/>
    <property type="match status" value="2"/>
</dbReference>
<dbReference type="Proteomes" id="UP000092695">
    <property type="component" value="Chromosome"/>
</dbReference>
<dbReference type="CDD" id="cd16894">
    <property type="entry name" value="MltD-like"/>
    <property type="match status" value="1"/>
</dbReference>
<proteinExistence type="inferred from homology"/>
<dbReference type="CDD" id="cd00118">
    <property type="entry name" value="LysM"/>
    <property type="match status" value="1"/>
</dbReference>
<dbReference type="GO" id="GO:0008932">
    <property type="term" value="F:lytic endotransglycosylase activity"/>
    <property type="evidence" value="ECO:0007669"/>
    <property type="project" value="TreeGrafter"/>
</dbReference>
<dbReference type="PANTHER" id="PTHR33734:SF22">
    <property type="entry name" value="MEMBRANE-BOUND LYTIC MUREIN TRANSGLYCOSYLASE D"/>
    <property type="match status" value="1"/>
</dbReference>
<name>A0A193LCY7_9GAMM</name>
<feature type="domain" description="LysM" evidence="2">
    <location>
        <begin position="582"/>
        <end position="627"/>
    </location>
</feature>
<comment type="similarity">
    <text evidence="1">Belongs to the transglycosylase Slt family.</text>
</comment>
<dbReference type="GO" id="GO:0016020">
    <property type="term" value="C:membrane"/>
    <property type="evidence" value="ECO:0007669"/>
    <property type="project" value="InterPro"/>
</dbReference>
<feature type="domain" description="LysM" evidence="2">
    <location>
        <begin position="377"/>
        <end position="421"/>
    </location>
</feature>
<dbReference type="RefSeq" id="WP_068612703.1">
    <property type="nucleotide sequence ID" value="NZ_CP016268.1"/>
</dbReference>
<sequence>MSVAGLARADDELFPLPAELNRDVDFWLAVFTDYTSDEGLLHDNRNLAVVYERVSMPASVSRRERQRRVGVRRKHYQSILRSLGSGKRANLSEDEQRVLALWPDDVSNSELNSAANQIRYQQGLSDRFREGLQRAGRWRAHVHESFSRLGVPLELAALPHVESSYNPGARSHVGASGIWQFTRGTGRRFMRIDHVLDERNDPYAATVAAGELLAYNYSIVGNWPMAITAYNHGLAGARRAMREFGDTNYVQIMREYKGRTFGFASRNFYVAFLAALRVDQDPQKYFPGVTAEPALVYDTVELPAYLPADALATATGISARELAQHNPATQATIWQGSKHLPKGFQLRVPGGRLQAPLAELVANIDESVWQQEQLPDLFHTVARGDTLSEIAEAYKTRVSTLVALNNMGSGNRIRIGERIRLPAAGPAPVAVAAALAPAPEPEPEPEPIVEPEPTAVLAADDEQVIEGSGALPDDVDDGDGTTVSTARTSLLSDPSDYTVAADSTIEVHPLETLGHYADWLGIRTQRLRDINGLAFRTPVSIGDRLKLDLGNVNVSDFESKRVDYHRAQQDAFFRSTTIRGLREHTVKRGESVWVLALRQYKVPLWLFRQYNPELDMHRVQPGTVIQLPVLVTAAE</sequence>
<dbReference type="KEGG" id="woc:BA177_03085"/>
<dbReference type="Gene3D" id="1.10.530.10">
    <property type="match status" value="1"/>
</dbReference>
<dbReference type="InterPro" id="IPR023346">
    <property type="entry name" value="Lysozyme-like_dom_sf"/>
</dbReference>
<accession>A0A193LCY7</accession>
<evidence type="ECO:0000313" key="3">
    <source>
        <dbReference type="EMBL" id="ANO50333.1"/>
    </source>
</evidence>